<reference evidence="1" key="2">
    <citation type="journal article" date="2007" name="Science">
        <title>Genome sequence of Aedes aegypti, a major arbovirus vector.</title>
        <authorList>
            <person name="Nene V."/>
            <person name="Wortman J.R."/>
            <person name="Lawson D."/>
            <person name="Haas B."/>
            <person name="Kodira C."/>
            <person name="Tu Z.J."/>
            <person name="Loftus B."/>
            <person name="Xi Z."/>
            <person name="Megy K."/>
            <person name="Grabherr M."/>
            <person name="Ren Q."/>
            <person name="Zdobnov E.M."/>
            <person name="Lobo N.F."/>
            <person name="Campbell K.S."/>
            <person name="Brown S.E."/>
            <person name="Bonaldo M.F."/>
            <person name="Zhu J."/>
            <person name="Sinkins S.P."/>
            <person name="Hogenkamp D.G."/>
            <person name="Amedeo P."/>
            <person name="Arensburger P."/>
            <person name="Atkinson P.W."/>
            <person name="Bidwell S."/>
            <person name="Biedler J."/>
            <person name="Birney E."/>
            <person name="Bruggner R.V."/>
            <person name="Costas J."/>
            <person name="Coy M.R."/>
            <person name="Crabtree J."/>
            <person name="Crawford M."/>
            <person name="Debruyn B."/>
            <person name="Decaprio D."/>
            <person name="Eiglmeier K."/>
            <person name="Eisenstadt E."/>
            <person name="El-Dorry H."/>
            <person name="Gelbart W.M."/>
            <person name="Gomes S.L."/>
            <person name="Hammond M."/>
            <person name="Hannick L.I."/>
            <person name="Hogan J.R."/>
            <person name="Holmes M.H."/>
            <person name="Jaffe D."/>
            <person name="Johnston J.S."/>
            <person name="Kennedy R.C."/>
            <person name="Koo H."/>
            <person name="Kravitz S."/>
            <person name="Kriventseva E.V."/>
            <person name="Kulp D."/>
            <person name="Labutti K."/>
            <person name="Lee E."/>
            <person name="Li S."/>
            <person name="Lovin D.D."/>
            <person name="Mao C."/>
            <person name="Mauceli E."/>
            <person name="Menck C.F."/>
            <person name="Miller J.R."/>
            <person name="Montgomery P."/>
            <person name="Mori A."/>
            <person name="Nascimento A.L."/>
            <person name="Naveira H.F."/>
            <person name="Nusbaum C."/>
            <person name="O'leary S."/>
            <person name="Orvis J."/>
            <person name="Pertea M."/>
            <person name="Quesneville H."/>
            <person name="Reidenbach K.R."/>
            <person name="Rogers Y.H."/>
            <person name="Roth C.W."/>
            <person name="Schneider J.R."/>
            <person name="Schatz M."/>
            <person name="Shumway M."/>
            <person name="Stanke M."/>
            <person name="Stinson E.O."/>
            <person name="Tubio J.M."/>
            <person name="Vanzee J.P."/>
            <person name="Verjovski-Almeida S."/>
            <person name="Werner D."/>
            <person name="White O."/>
            <person name="Wyder S."/>
            <person name="Zeng Q."/>
            <person name="Zhao Q."/>
            <person name="Zhao Y."/>
            <person name="Hill C.A."/>
            <person name="Raikhel A.S."/>
            <person name="Soares M.B."/>
            <person name="Knudson D.L."/>
            <person name="Lee N.H."/>
            <person name="Galagan J."/>
            <person name="Salzberg S.L."/>
            <person name="Paulsen I.T."/>
            <person name="Dimopoulos G."/>
            <person name="Collins F.H."/>
            <person name="Birren B."/>
            <person name="Fraser-Liggett C.M."/>
            <person name="Severson D.W."/>
        </authorList>
    </citation>
    <scope>NUCLEOTIDE SEQUENCE [LARGE SCALE GENOMIC DNA]</scope>
    <source>
        <strain evidence="1">Liverpool</strain>
    </source>
</reference>
<gene>
    <name evidence="1" type="ORF">AaeL_AAEL002799</name>
</gene>
<proteinExistence type="predicted"/>
<accession>Q17H30</accession>
<evidence type="ECO:0000313" key="2">
    <source>
        <dbReference type="Proteomes" id="UP000682892"/>
    </source>
</evidence>
<organism evidence="1 2">
    <name type="scientific">Aedes aegypti</name>
    <name type="common">Yellowfever mosquito</name>
    <name type="synonym">Culex aegypti</name>
    <dbReference type="NCBI Taxonomy" id="7159"/>
    <lineage>
        <taxon>Eukaryota</taxon>
        <taxon>Metazoa</taxon>
        <taxon>Ecdysozoa</taxon>
        <taxon>Arthropoda</taxon>
        <taxon>Hexapoda</taxon>
        <taxon>Insecta</taxon>
        <taxon>Pterygota</taxon>
        <taxon>Neoptera</taxon>
        <taxon>Endopterygota</taxon>
        <taxon>Diptera</taxon>
        <taxon>Nematocera</taxon>
        <taxon>Culicoidea</taxon>
        <taxon>Culicidae</taxon>
        <taxon>Culicinae</taxon>
        <taxon>Aedini</taxon>
        <taxon>Aedes</taxon>
        <taxon>Stegomyia</taxon>
    </lineage>
</organism>
<reference evidence="1" key="1">
    <citation type="submission" date="2005-10" db="EMBL/GenBank/DDBJ databases">
        <authorList>
            <person name="Loftus B.J."/>
            <person name="Nene V.M."/>
            <person name="Hannick L.I."/>
            <person name="Bidwell S."/>
            <person name="Haas B."/>
            <person name="Amedeo P."/>
            <person name="Orvis J."/>
            <person name="Wortman J.R."/>
            <person name="White O.R."/>
            <person name="Salzberg S."/>
            <person name="Shumway M."/>
            <person name="Koo H."/>
            <person name="Zhao Y."/>
            <person name="Holmes M."/>
            <person name="Miller J."/>
            <person name="Schatz M."/>
            <person name="Pop M."/>
            <person name="Pai G."/>
            <person name="Utterback T."/>
            <person name="Rogers Y.-H."/>
            <person name="Kravitz S."/>
            <person name="Fraser C.M."/>
        </authorList>
    </citation>
    <scope>NUCLEOTIDE SEQUENCE</scope>
    <source>
        <strain evidence="1">Liverpool</strain>
    </source>
</reference>
<protein>
    <submittedName>
        <fullName evidence="1">AAEL002799-PA</fullName>
    </submittedName>
</protein>
<dbReference type="PROSITE" id="PS51257">
    <property type="entry name" value="PROKAR_LIPOPROTEIN"/>
    <property type="match status" value="1"/>
</dbReference>
<dbReference type="Proteomes" id="UP000682892">
    <property type="component" value="Chromosome 1"/>
</dbReference>
<sequence>MTGFGRKNNGEEKCQSALVASGMAACGCVGTEQKGEAACRVSLLVVFQSFFGVPNHCSLHSQLSFSLDSGVDCAAQISWGIIAVEQRKRVFRIERHCGSTTGRYRSEFQTCLKVCACVYVYRSKLIFNFELLVALADIAKLKRNVVSHIVP</sequence>
<evidence type="ECO:0000313" key="1">
    <source>
        <dbReference type="EMBL" id="EAT45982.1"/>
    </source>
</evidence>
<dbReference type="PaxDb" id="7159-AAEL002799-PA"/>
<dbReference type="EMBL" id="CH477253">
    <property type="protein sequence ID" value="EAT45982.1"/>
    <property type="molecule type" value="Genomic_DNA"/>
</dbReference>
<dbReference type="HOGENOM" id="CLU_1732981_0_0_1"/>
<dbReference type="AlphaFoldDB" id="Q17H30"/>
<name>Q17H30_AEDAE</name>
<reference evidence="1" key="3">
    <citation type="submission" date="2012-09" db="EMBL/GenBank/DDBJ databases">
        <authorList>
            <consortium name="VectorBase"/>
        </authorList>
    </citation>
    <scope>NUCLEOTIDE SEQUENCE</scope>
    <source>
        <strain evidence="1">Liverpool</strain>
    </source>
</reference>